<proteinExistence type="inferred from homology"/>
<evidence type="ECO:0000256" key="4">
    <source>
        <dbReference type="ARBA" id="ARBA00022729"/>
    </source>
</evidence>
<evidence type="ECO:0000256" key="2">
    <source>
        <dbReference type="ARBA" id="ARBA00022500"/>
    </source>
</evidence>
<evidence type="ECO:0000256" key="6">
    <source>
        <dbReference type="RuleBase" id="RU361150"/>
    </source>
</evidence>
<feature type="non-terminal residue" evidence="8">
    <location>
        <position position="1"/>
    </location>
</feature>
<evidence type="ECO:0000256" key="1">
    <source>
        <dbReference type="ARBA" id="ARBA00010868"/>
    </source>
</evidence>
<protein>
    <recommendedName>
        <fullName evidence="6">C-C motif chemokine</fullName>
    </recommendedName>
</protein>
<keyword evidence="5" id="KW-1015">Disulfide bond</keyword>
<feature type="non-terminal residue" evidence="8">
    <location>
        <position position="63"/>
    </location>
</feature>
<dbReference type="EMBL" id="VXAT01012511">
    <property type="protein sequence ID" value="NXL06856.1"/>
    <property type="molecule type" value="Genomic_DNA"/>
</dbReference>
<dbReference type="Proteomes" id="UP000574277">
    <property type="component" value="Unassembled WGS sequence"/>
</dbReference>
<dbReference type="PANTHER" id="PTHR12015:SF103">
    <property type="entry name" value="C-C MOTIF CHEMOKINE 4-RELATED"/>
    <property type="match status" value="1"/>
</dbReference>
<keyword evidence="4" id="KW-0732">Signal</keyword>
<dbReference type="FunFam" id="2.40.50.40:FF:000002">
    <property type="entry name" value="C-C motif chemokine"/>
    <property type="match status" value="1"/>
</dbReference>
<sequence>ITCCFTYTLRPIRHSNIISAYKTSSKCIQPGVILVTKKGTKICADPEARWVQKYLKHFQVLKH</sequence>
<evidence type="ECO:0000313" key="8">
    <source>
        <dbReference type="EMBL" id="NXL06856.1"/>
    </source>
</evidence>
<evidence type="ECO:0000256" key="5">
    <source>
        <dbReference type="ARBA" id="ARBA00023157"/>
    </source>
</evidence>
<dbReference type="GO" id="GO:0006954">
    <property type="term" value="P:inflammatory response"/>
    <property type="evidence" value="ECO:0007669"/>
    <property type="project" value="TreeGrafter"/>
</dbReference>
<reference evidence="8 9" key="1">
    <citation type="submission" date="2019-09" db="EMBL/GenBank/DDBJ databases">
        <title>Bird 10,000 Genomes (B10K) Project - Family phase.</title>
        <authorList>
            <person name="Zhang G."/>
        </authorList>
    </citation>
    <scope>NUCLEOTIDE SEQUENCE [LARGE SCALE GENOMIC DNA]</scope>
    <source>
        <strain evidence="8">B10K-DU-001-44</strain>
        <tissue evidence="8">Muscle</tissue>
    </source>
</reference>
<keyword evidence="9" id="KW-1185">Reference proteome</keyword>
<keyword evidence="6" id="KW-0964">Secreted</keyword>
<gene>
    <name evidence="8" type="primary">Ccl3_0</name>
    <name evidence="8" type="ORF">MESCAY_R11311</name>
</gene>
<feature type="domain" description="Chemokine interleukin-8-like" evidence="7">
    <location>
        <begin position="2"/>
        <end position="58"/>
    </location>
</feature>
<dbReference type="AlphaFoldDB" id="A0A7L0PNQ9"/>
<dbReference type="SMART" id="SM00199">
    <property type="entry name" value="SCY"/>
    <property type="match status" value="1"/>
</dbReference>
<dbReference type="CDD" id="cd00272">
    <property type="entry name" value="Chemokine_CC"/>
    <property type="match status" value="1"/>
</dbReference>
<dbReference type="GO" id="GO:0061844">
    <property type="term" value="P:antimicrobial humoral immune response mediated by antimicrobial peptide"/>
    <property type="evidence" value="ECO:0007669"/>
    <property type="project" value="TreeGrafter"/>
</dbReference>
<dbReference type="InterPro" id="IPR036048">
    <property type="entry name" value="Interleukin_8-like_sf"/>
</dbReference>
<comment type="subcellular location">
    <subcellularLocation>
        <location evidence="6">Secreted</location>
    </subcellularLocation>
</comment>
<dbReference type="GO" id="GO:0048020">
    <property type="term" value="F:CCR chemokine receptor binding"/>
    <property type="evidence" value="ECO:0007669"/>
    <property type="project" value="TreeGrafter"/>
</dbReference>
<dbReference type="InterPro" id="IPR039809">
    <property type="entry name" value="Chemokine_b/g/d"/>
</dbReference>
<comment type="caution">
    <text evidence="8">The sequence shown here is derived from an EMBL/GenBank/DDBJ whole genome shotgun (WGS) entry which is preliminary data.</text>
</comment>
<keyword evidence="3 6" id="KW-0202">Cytokine</keyword>
<dbReference type="InterPro" id="IPR001811">
    <property type="entry name" value="Chemokine_IL8-like_dom"/>
</dbReference>
<name>A0A7L0PNQ9_9AVES</name>
<evidence type="ECO:0000313" key="9">
    <source>
        <dbReference type="Proteomes" id="UP000574277"/>
    </source>
</evidence>
<comment type="similarity">
    <text evidence="1 6">Belongs to the intercrine beta (chemokine CC) family.</text>
</comment>
<dbReference type="PANTHER" id="PTHR12015">
    <property type="entry name" value="SMALL INDUCIBLE CYTOKINE A"/>
    <property type="match status" value="1"/>
</dbReference>
<dbReference type="SUPFAM" id="SSF54117">
    <property type="entry name" value="Interleukin 8-like chemokines"/>
    <property type="match status" value="1"/>
</dbReference>
<dbReference type="GO" id="GO:0070098">
    <property type="term" value="P:chemokine-mediated signaling pathway"/>
    <property type="evidence" value="ECO:0007669"/>
    <property type="project" value="TreeGrafter"/>
</dbReference>
<dbReference type="PROSITE" id="PS00472">
    <property type="entry name" value="SMALL_CYTOKINES_CC"/>
    <property type="match status" value="1"/>
</dbReference>
<dbReference type="Pfam" id="PF00048">
    <property type="entry name" value="IL8"/>
    <property type="match status" value="1"/>
</dbReference>
<evidence type="ECO:0000259" key="7">
    <source>
        <dbReference type="SMART" id="SM00199"/>
    </source>
</evidence>
<dbReference type="GO" id="GO:0030335">
    <property type="term" value="P:positive regulation of cell migration"/>
    <property type="evidence" value="ECO:0007669"/>
    <property type="project" value="TreeGrafter"/>
</dbReference>
<dbReference type="GO" id="GO:0048245">
    <property type="term" value="P:eosinophil chemotaxis"/>
    <property type="evidence" value="ECO:0007669"/>
    <property type="project" value="TreeGrafter"/>
</dbReference>
<dbReference type="GO" id="GO:0008009">
    <property type="term" value="F:chemokine activity"/>
    <property type="evidence" value="ECO:0007669"/>
    <property type="project" value="InterPro"/>
</dbReference>
<dbReference type="GO" id="GO:0005615">
    <property type="term" value="C:extracellular space"/>
    <property type="evidence" value="ECO:0007669"/>
    <property type="project" value="UniProtKB-KW"/>
</dbReference>
<organism evidence="8 9">
    <name type="scientific">Mesembrinibis cayennensis</name>
    <dbReference type="NCBI Taxonomy" id="1118748"/>
    <lineage>
        <taxon>Eukaryota</taxon>
        <taxon>Metazoa</taxon>
        <taxon>Chordata</taxon>
        <taxon>Craniata</taxon>
        <taxon>Vertebrata</taxon>
        <taxon>Euteleostomi</taxon>
        <taxon>Archelosauria</taxon>
        <taxon>Archosauria</taxon>
        <taxon>Dinosauria</taxon>
        <taxon>Saurischia</taxon>
        <taxon>Theropoda</taxon>
        <taxon>Coelurosauria</taxon>
        <taxon>Aves</taxon>
        <taxon>Neognathae</taxon>
        <taxon>Neoaves</taxon>
        <taxon>Aequornithes</taxon>
        <taxon>Pelecaniformes</taxon>
        <taxon>Threskiornithidae</taxon>
        <taxon>Mesembrinibis</taxon>
    </lineage>
</organism>
<dbReference type="Gene3D" id="2.40.50.40">
    <property type="match status" value="1"/>
</dbReference>
<keyword evidence="2 6" id="KW-0145">Chemotaxis</keyword>
<accession>A0A7L0PNQ9</accession>
<evidence type="ECO:0000256" key="3">
    <source>
        <dbReference type="ARBA" id="ARBA00022514"/>
    </source>
</evidence>
<dbReference type="InterPro" id="IPR000827">
    <property type="entry name" value="Chemokine_CC_CS"/>
</dbReference>